<organism evidence="9 10">
    <name type="scientific">Dibothriocephalus latus</name>
    <name type="common">Fish tapeworm</name>
    <name type="synonym">Diphyllobothrium latum</name>
    <dbReference type="NCBI Taxonomy" id="60516"/>
    <lineage>
        <taxon>Eukaryota</taxon>
        <taxon>Metazoa</taxon>
        <taxon>Spiralia</taxon>
        <taxon>Lophotrochozoa</taxon>
        <taxon>Platyhelminthes</taxon>
        <taxon>Cestoda</taxon>
        <taxon>Eucestoda</taxon>
        <taxon>Diphyllobothriidea</taxon>
        <taxon>Diphyllobothriidae</taxon>
        <taxon>Dibothriocephalus</taxon>
    </lineage>
</organism>
<dbReference type="GO" id="GO:0005743">
    <property type="term" value="C:mitochondrial inner membrane"/>
    <property type="evidence" value="ECO:0007669"/>
    <property type="project" value="UniProtKB-SubCell"/>
</dbReference>
<keyword evidence="4 8" id="KW-0350">Heme biosynthesis</keyword>
<proteinExistence type="inferred from homology"/>
<evidence type="ECO:0000313" key="10">
    <source>
        <dbReference type="Proteomes" id="UP000281553"/>
    </source>
</evidence>
<keyword evidence="3 8" id="KW-0408">Iron</keyword>
<evidence type="ECO:0000313" key="9">
    <source>
        <dbReference type="EMBL" id="VDN10127.1"/>
    </source>
</evidence>
<gene>
    <name evidence="9" type="ORF">DILT_LOCUS5958</name>
</gene>
<reference evidence="9 10" key="1">
    <citation type="submission" date="2018-11" db="EMBL/GenBank/DDBJ databases">
        <authorList>
            <consortium name="Pathogen Informatics"/>
        </authorList>
    </citation>
    <scope>NUCLEOTIDE SEQUENCE [LARGE SCALE GENOMIC DNA]</scope>
</reference>
<dbReference type="CDD" id="cd00419">
    <property type="entry name" value="Ferrochelatase_C"/>
    <property type="match status" value="1"/>
</dbReference>
<keyword evidence="8" id="KW-0496">Mitochondrion</keyword>
<dbReference type="EMBL" id="UYRU01048516">
    <property type="protein sequence ID" value="VDN10127.1"/>
    <property type="molecule type" value="Genomic_DNA"/>
</dbReference>
<comment type="pathway">
    <text evidence="1 8">Porphyrin-containing compound metabolism; protoheme biosynthesis; protoheme from protoporphyrin-IX: step 1/1.</text>
</comment>
<dbReference type="PANTHER" id="PTHR11108">
    <property type="entry name" value="FERROCHELATASE"/>
    <property type="match status" value="1"/>
</dbReference>
<keyword evidence="5 8" id="KW-0456">Lyase</keyword>
<dbReference type="PROSITE" id="PS00534">
    <property type="entry name" value="FERROCHELATASE"/>
    <property type="match status" value="1"/>
</dbReference>
<protein>
    <recommendedName>
        <fullName evidence="8">Ferrochelatase</fullName>
        <ecNumber evidence="8">4.98.1.1</ecNumber>
    </recommendedName>
</protein>
<dbReference type="GO" id="GO:0006783">
    <property type="term" value="P:heme biosynthetic process"/>
    <property type="evidence" value="ECO:0007669"/>
    <property type="project" value="UniProtKB-UniRule"/>
</dbReference>
<keyword evidence="6 8" id="KW-0627">Porphyrin biosynthesis</keyword>
<dbReference type="InterPro" id="IPR001015">
    <property type="entry name" value="Ferrochelatase"/>
</dbReference>
<dbReference type="OrthoDB" id="1323at2759"/>
<dbReference type="GO" id="GO:0004325">
    <property type="term" value="F:ferrochelatase activity"/>
    <property type="evidence" value="ECO:0007669"/>
    <property type="project" value="UniProtKB-UniRule"/>
</dbReference>
<comment type="catalytic activity">
    <reaction evidence="7">
        <text>heme b + 2 H(+) = protoporphyrin IX + Fe(2+)</text>
        <dbReference type="Rhea" id="RHEA:22584"/>
        <dbReference type="ChEBI" id="CHEBI:15378"/>
        <dbReference type="ChEBI" id="CHEBI:29033"/>
        <dbReference type="ChEBI" id="CHEBI:57306"/>
        <dbReference type="ChEBI" id="CHEBI:60344"/>
        <dbReference type="EC" id="4.98.1.1"/>
    </reaction>
    <physiologicalReaction direction="right-to-left" evidence="7">
        <dbReference type="Rhea" id="RHEA:22586"/>
    </physiologicalReaction>
</comment>
<dbReference type="EC" id="4.98.1.1" evidence="8"/>
<dbReference type="InterPro" id="IPR033644">
    <property type="entry name" value="Ferrochelatase_C"/>
</dbReference>
<dbReference type="InterPro" id="IPR033659">
    <property type="entry name" value="Ferrochelatase_N"/>
</dbReference>
<sequence>MLNMGGPETLNDVYPFLLRLFSDKEIFALPFQRLLAPWVAKRRTPYLKERYEEVGGGSPLGRWTICQGKALVRILDTISPESAPHKFYPGYRYVHPLTEEAINSIERIRNELAQMPDLKDPQDAVVLFSAHSIPLSIVNRGDPYIQEVGATVHAVMQELEFALPYRLVWQSKVGPAPWMGQDTESAIRGLANLGRKHAILVPITFTSDHIETLHDMDIQFCAKIAKEAGMINVRRAAAPNDNAMFVQGLAELVHTHLRKGEVSSRQFFLRCPSCTNDRCSKARLFLAGEADRVADWTNAQSFRLPSGVKATYKKVPASI</sequence>
<dbReference type="Gene3D" id="3.40.50.1400">
    <property type="match status" value="2"/>
</dbReference>
<evidence type="ECO:0000256" key="8">
    <source>
        <dbReference type="RuleBase" id="RU000607"/>
    </source>
</evidence>
<dbReference type="AlphaFoldDB" id="A0A3P7LDZ1"/>
<evidence type="ECO:0000256" key="7">
    <source>
        <dbReference type="ARBA" id="ARBA00049915"/>
    </source>
</evidence>
<evidence type="ECO:0000256" key="6">
    <source>
        <dbReference type="ARBA" id="ARBA00023244"/>
    </source>
</evidence>
<dbReference type="CDD" id="cd03411">
    <property type="entry name" value="Ferrochelatase_N"/>
    <property type="match status" value="1"/>
</dbReference>
<accession>A0A3P7LDZ1</accession>
<keyword evidence="8" id="KW-0472">Membrane</keyword>
<dbReference type="Pfam" id="PF00762">
    <property type="entry name" value="Ferrochelatase"/>
    <property type="match status" value="1"/>
</dbReference>
<keyword evidence="10" id="KW-1185">Reference proteome</keyword>
<comment type="subcellular location">
    <subcellularLocation>
        <location evidence="8">Mitochondrion inner membrane</location>
    </subcellularLocation>
</comment>
<evidence type="ECO:0000256" key="2">
    <source>
        <dbReference type="ARBA" id="ARBA00007718"/>
    </source>
</evidence>
<evidence type="ECO:0000256" key="1">
    <source>
        <dbReference type="ARBA" id="ARBA00004943"/>
    </source>
</evidence>
<dbReference type="SUPFAM" id="SSF53800">
    <property type="entry name" value="Chelatase"/>
    <property type="match status" value="1"/>
</dbReference>
<comment type="similarity">
    <text evidence="2 8">Belongs to the ferrochelatase family.</text>
</comment>
<dbReference type="UniPathway" id="UPA00252">
    <property type="reaction ID" value="UER00325"/>
</dbReference>
<evidence type="ECO:0000256" key="5">
    <source>
        <dbReference type="ARBA" id="ARBA00023239"/>
    </source>
</evidence>
<keyword evidence="8" id="KW-0999">Mitochondrion inner membrane</keyword>
<dbReference type="PANTHER" id="PTHR11108:SF1">
    <property type="entry name" value="FERROCHELATASE, MITOCHONDRIAL"/>
    <property type="match status" value="1"/>
</dbReference>
<dbReference type="Proteomes" id="UP000281553">
    <property type="component" value="Unassembled WGS sequence"/>
</dbReference>
<evidence type="ECO:0000256" key="3">
    <source>
        <dbReference type="ARBA" id="ARBA00023004"/>
    </source>
</evidence>
<comment type="function">
    <text evidence="8">Catalyzes the ferrous insertion into protoporphyrin IX.</text>
</comment>
<dbReference type="InterPro" id="IPR019772">
    <property type="entry name" value="Ferrochelatase_AS"/>
</dbReference>
<dbReference type="NCBIfam" id="TIGR00109">
    <property type="entry name" value="hemH"/>
    <property type="match status" value="1"/>
</dbReference>
<name>A0A3P7LDZ1_DIBLA</name>
<evidence type="ECO:0000256" key="4">
    <source>
        <dbReference type="ARBA" id="ARBA00023133"/>
    </source>
</evidence>